<name>A0ABX1SJU3_9PSEU</name>
<dbReference type="SUPFAM" id="SSF48498">
    <property type="entry name" value="Tetracyclin repressor-like, C-terminal domain"/>
    <property type="match status" value="1"/>
</dbReference>
<keyword evidence="1" id="KW-0678">Repressor</keyword>
<evidence type="ECO:0000256" key="4">
    <source>
        <dbReference type="ARBA" id="ARBA00023163"/>
    </source>
</evidence>
<comment type="caution">
    <text evidence="7">The sequence shown here is derived from an EMBL/GenBank/DDBJ whole genome shotgun (WGS) entry which is preliminary data.</text>
</comment>
<dbReference type="Gene3D" id="1.10.10.60">
    <property type="entry name" value="Homeodomain-like"/>
    <property type="match status" value="1"/>
</dbReference>
<keyword evidence="8" id="KW-1185">Reference proteome</keyword>
<gene>
    <name evidence="7" type="ORF">HF526_28020</name>
</gene>
<evidence type="ECO:0000256" key="2">
    <source>
        <dbReference type="ARBA" id="ARBA00023015"/>
    </source>
</evidence>
<dbReference type="PANTHER" id="PTHR30055">
    <property type="entry name" value="HTH-TYPE TRANSCRIPTIONAL REGULATOR RUTR"/>
    <property type="match status" value="1"/>
</dbReference>
<dbReference type="InterPro" id="IPR041490">
    <property type="entry name" value="KstR2_TetR_C"/>
</dbReference>
<evidence type="ECO:0000256" key="5">
    <source>
        <dbReference type="PROSITE-ProRule" id="PRU00335"/>
    </source>
</evidence>
<evidence type="ECO:0000256" key="3">
    <source>
        <dbReference type="ARBA" id="ARBA00023125"/>
    </source>
</evidence>
<dbReference type="EMBL" id="JAAXLA010000074">
    <property type="protein sequence ID" value="NMI01118.1"/>
    <property type="molecule type" value="Genomic_DNA"/>
</dbReference>
<keyword evidence="4" id="KW-0804">Transcription</keyword>
<proteinExistence type="predicted"/>
<evidence type="ECO:0000256" key="1">
    <source>
        <dbReference type="ARBA" id="ARBA00022491"/>
    </source>
</evidence>
<dbReference type="InterPro" id="IPR009057">
    <property type="entry name" value="Homeodomain-like_sf"/>
</dbReference>
<evidence type="ECO:0000313" key="8">
    <source>
        <dbReference type="Proteomes" id="UP000820669"/>
    </source>
</evidence>
<dbReference type="Gene3D" id="1.10.357.10">
    <property type="entry name" value="Tetracycline Repressor, domain 2"/>
    <property type="match status" value="1"/>
</dbReference>
<feature type="domain" description="HTH tetR-type" evidence="6">
    <location>
        <begin position="1"/>
        <end position="48"/>
    </location>
</feature>
<keyword evidence="3 5" id="KW-0238">DNA-binding</keyword>
<dbReference type="InterPro" id="IPR050109">
    <property type="entry name" value="HTH-type_TetR-like_transc_reg"/>
</dbReference>
<dbReference type="InterPro" id="IPR001647">
    <property type="entry name" value="HTH_TetR"/>
</dbReference>
<dbReference type="Proteomes" id="UP000820669">
    <property type="component" value="Unassembled WGS sequence"/>
</dbReference>
<evidence type="ECO:0000313" key="7">
    <source>
        <dbReference type="EMBL" id="NMI01118.1"/>
    </source>
</evidence>
<keyword evidence="2" id="KW-0805">Transcription regulation</keyword>
<dbReference type="InterPro" id="IPR036271">
    <property type="entry name" value="Tet_transcr_reg_TetR-rel_C_sf"/>
</dbReference>
<dbReference type="Pfam" id="PF00440">
    <property type="entry name" value="TetR_N"/>
    <property type="match status" value="1"/>
</dbReference>
<feature type="DNA-binding region" description="H-T-H motif" evidence="5">
    <location>
        <begin position="11"/>
        <end position="30"/>
    </location>
</feature>
<dbReference type="PROSITE" id="PS50977">
    <property type="entry name" value="HTH_TETR_2"/>
    <property type="match status" value="1"/>
</dbReference>
<dbReference type="SUPFAM" id="SSF46689">
    <property type="entry name" value="Homeodomain-like"/>
    <property type="match status" value="1"/>
</dbReference>
<reference evidence="7 8" key="1">
    <citation type="submission" date="2020-04" db="EMBL/GenBank/DDBJ databases">
        <authorList>
            <person name="Klaysubun C."/>
            <person name="Duangmal K."/>
            <person name="Lipun K."/>
        </authorList>
    </citation>
    <scope>NUCLEOTIDE SEQUENCE [LARGE SCALE GENOMIC DNA]</scope>
    <source>
        <strain evidence="7 8">K10HN5</strain>
    </source>
</reference>
<organism evidence="7 8">
    <name type="scientific">Pseudonocardia acidicola</name>
    <dbReference type="NCBI Taxonomy" id="2724939"/>
    <lineage>
        <taxon>Bacteria</taxon>
        <taxon>Bacillati</taxon>
        <taxon>Actinomycetota</taxon>
        <taxon>Actinomycetes</taxon>
        <taxon>Pseudonocardiales</taxon>
        <taxon>Pseudonocardiaceae</taxon>
        <taxon>Pseudonocardia</taxon>
    </lineage>
</organism>
<accession>A0ABX1SJU3</accession>
<dbReference type="Pfam" id="PF17932">
    <property type="entry name" value="TetR_C_24"/>
    <property type="match status" value="1"/>
</dbReference>
<protein>
    <submittedName>
        <fullName evidence="7">TetR/AcrR family transcriptional regulator</fullName>
    </submittedName>
</protein>
<dbReference type="PANTHER" id="PTHR30055:SF175">
    <property type="entry name" value="HTH-TYPE TRANSCRIPTIONAL REPRESSOR KSTR2"/>
    <property type="match status" value="1"/>
</dbReference>
<sequence length="175" mass="19459">MFGERSYPVVGMRDIGEAVGILPGSLYVHISSKEDLLLRIVERGIQNYLDQIEPVAAASEPAGVRMREAIRAHMRVLATTLEQTRVAFNQWTYLSPENQQRIVDLRQRYEQAFTTIVRDGVESGEFRQVRSPRIAVLATIGMLNAAAQWYSPGGPMPPEEIGDALADHVLSGLQP</sequence>
<evidence type="ECO:0000259" key="6">
    <source>
        <dbReference type="PROSITE" id="PS50977"/>
    </source>
</evidence>